<reference evidence="1 2" key="1">
    <citation type="journal article" date="2010" name="Int. J. Syst. Evol. Microbiol.">
        <title>Sphingopyxis bauzanensis sp. nov., a psychrophilic bacterium isolated from soil.</title>
        <authorList>
            <person name="Zhang D.C."/>
            <person name="Liu H.C."/>
            <person name="Xin Y.H."/>
            <person name="Zhou Y.G."/>
            <person name="Schinner F."/>
            <person name="Margesin R."/>
        </authorList>
    </citation>
    <scope>NUCLEOTIDE SEQUENCE [LARGE SCALE GENOMIC DNA]</scope>
    <source>
        <strain evidence="1 2">DSM 22271</strain>
    </source>
</reference>
<keyword evidence="2" id="KW-1185">Reference proteome</keyword>
<name>A0A246JX82_9SPHN</name>
<dbReference type="Proteomes" id="UP000197361">
    <property type="component" value="Unassembled WGS sequence"/>
</dbReference>
<gene>
    <name evidence="1" type="ORF">CDQ92_11030</name>
</gene>
<dbReference type="OrthoDB" id="8451882at2"/>
<dbReference type="EMBL" id="NISK01000002">
    <property type="protein sequence ID" value="OWQ97536.1"/>
    <property type="molecule type" value="Genomic_DNA"/>
</dbReference>
<sequence length="261" mass="29421">MTNPQKLKWYYWFQPNTSWFGSFARNFVSPDVVIWPEETEGEPQYFAWTSPHFNDAATPEDLADRSAALKAVFDGAMYLAYGSSYFAPPLTNLTDENDRHATFRPGGNYLADVRVEPFSPSMVGARNLGGRDPFGHAVSTLLFLARYDQVTKNLLKFVGVQKLTYVTLYAFKDWMSDDKWDDKRIAKEAGWSNAKFGDFTATANNPAYLGPFCRHGGSSQPPSRPMPLAEAEDPMRKAAMAFLSERGRSLNIAEKWKALIK</sequence>
<evidence type="ECO:0000313" key="1">
    <source>
        <dbReference type="EMBL" id="OWQ97536.1"/>
    </source>
</evidence>
<accession>A0A246JX82</accession>
<proteinExistence type="predicted"/>
<dbReference type="AlphaFoldDB" id="A0A246JX82"/>
<comment type="caution">
    <text evidence="1">The sequence shown here is derived from an EMBL/GenBank/DDBJ whole genome shotgun (WGS) entry which is preliminary data.</text>
</comment>
<dbReference type="RefSeq" id="WP_088441385.1">
    <property type="nucleotide sequence ID" value="NZ_BMMC01000013.1"/>
</dbReference>
<evidence type="ECO:0000313" key="2">
    <source>
        <dbReference type="Proteomes" id="UP000197361"/>
    </source>
</evidence>
<organism evidence="1 2">
    <name type="scientific">Sphingopyxis bauzanensis</name>
    <dbReference type="NCBI Taxonomy" id="651663"/>
    <lineage>
        <taxon>Bacteria</taxon>
        <taxon>Pseudomonadati</taxon>
        <taxon>Pseudomonadota</taxon>
        <taxon>Alphaproteobacteria</taxon>
        <taxon>Sphingomonadales</taxon>
        <taxon>Sphingomonadaceae</taxon>
        <taxon>Sphingopyxis</taxon>
    </lineage>
</organism>
<protein>
    <submittedName>
        <fullName evidence="1">Uncharacterized protein</fullName>
    </submittedName>
</protein>